<feature type="compositionally biased region" description="Basic and acidic residues" evidence="1">
    <location>
        <begin position="17"/>
        <end position="37"/>
    </location>
</feature>
<protein>
    <submittedName>
        <fullName evidence="2">Uncharacterized protein</fullName>
    </submittedName>
</protein>
<organism evidence="2 3">
    <name type="scientific">Dovyalis caffra</name>
    <dbReference type="NCBI Taxonomy" id="77055"/>
    <lineage>
        <taxon>Eukaryota</taxon>
        <taxon>Viridiplantae</taxon>
        <taxon>Streptophyta</taxon>
        <taxon>Embryophyta</taxon>
        <taxon>Tracheophyta</taxon>
        <taxon>Spermatophyta</taxon>
        <taxon>Magnoliopsida</taxon>
        <taxon>eudicotyledons</taxon>
        <taxon>Gunneridae</taxon>
        <taxon>Pentapetalae</taxon>
        <taxon>rosids</taxon>
        <taxon>fabids</taxon>
        <taxon>Malpighiales</taxon>
        <taxon>Salicaceae</taxon>
        <taxon>Flacourtieae</taxon>
        <taxon>Dovyalis</taxon>
    </lineage>
</organism>
<proteinExistence type="predicted"/>
<accession>A0AAV1R7D0</accession>
<reference evidence="2 3" key="1">
    <citation type="submission" date="2024-01" db="EMBL/GenBank/DDBJ databases">
        <authorList>
            <person name="Waweru B."/>
        </authorList>
    </citation>
    <scope>NUCLEOTIDE SEQUENCE [LARGE SCALE GENOMIC DNA]</scope>
</reference>
<evidence type="ECO:0000313" key="2">
    <source>
        <dbReference type="EMBL" id="CAK7328927.1"/>
    </source>
</evidence>
<dbReference type="EMBL" id="CAWUPB010000905">
    <property type="protein sequence ID" value="CAK7328927.1"/>
    <property type="molecule type" value="Genomic_DNA"/>
</dbReference>
<evidence type="ECO:0000256" key="1">
    <source>
        <dbReference type="SAM" id="MobiDB-lite"/>
    </source>
</evidence>
<dbReference type="Proteomes" id="UP001314170">
    <property type="component" value="Unassembled WGS sequence"/>
</dbReference>
<dbReference type="AlphaFoldDB" id="A0AAV1R7D0"/>
<keyword evidence="3" id="KW-1185">Reference proteome</keyword>
<gene>
    <name evidence="2" type="ORF">DCAF_LOCUS6671</name>
</gene>
<feature type="region of interest" description="Disordered" evidence="1">
    <location>
        <begin position="1"/>
        <end position="69"/>
    </location>
</feature>
<feature type="compositionally biased region" description="Basic and acidic residues" evidence="1">
    <location>
        <begin position="48"/>
        <end position="61"/>
    </location>
</feature>
<name>A0AAV1R7D0_9ROSI</name>
<evidence type="ECO:0000313" key="3">
    <source>
        <dbReference type="Proteomes" id="UP001314170"/>
    </source>
</evidence>
<comment type="caution">
    <text evidence="2">The sequence shown here is derived from an EMBL/GenBank/DDBJ whole genome shotgun (WGS) entry which is preliminary data.</text>
</comment>
<feature type="compositionally biased region" description="Basic residues" evidence="1">
    <location>
        <begin position="1"/>
        <end position="16"/>
    </location>
</feature>
<sequence>MERRVNRSRKGGRKGKNKSEVEHGEKRKKEGGAETKNSDIAIDGFRFLGREGRNEGPRLLDQRNAVGKP</sequence>